<dbReference type="PROSITE" id="PS51025">
    <property type="entry name" value="PWI"/>
    <property type="match status" value="1"/>
</dbReference>
<dbReference type="GO" id="GO:0008380">
    <property type="term" value="P:RNA splicing"/>
    <property type="evidence" value="ECO:0007669"/>
    <property type="project" value="UniProtKB-KW"/>
</dbReference>
<dbReference type="GeneTree" id="ENSGT00940000166770"/>
<dbReference type="GO" id="GO:0006397">
    <property type="term" value="P:mRNA processing"/>
    <property type="evidence" value="ECO:0007669"/>
    <property type="project" value="UniProtKB-KW"/>
</dbReference>
<evidence type="ECO:0000259" key="4">
    <source>
        <dbReference type="PROSITE" id="PS51025"/>
    </source>
</evidence>
<evidence type="ECO:0000256" key="3">
    <source>
        <dbReference type="SAM" id="MobiDB-lite"/>
    </source>
</evidence>
<accession>G3U7M2</accession>
<dbReference type="PANTHER" id="PTHR18806:SF4">
    <property type="entry name" value="RNA-BINDING PROTEIN 25"/>
    <property type="match status" value="1"/>
</dbReference>
<dbReference type="InterPro" id="IPR002483">
    <property type="entry name" value="PWI_dom"/>
</dbReference>
<protein>
    <recommendedName>
        <fullName evidence="4">PWI domain-containing protein</fullName>
    </recommendedName>
</protein>
<dbReference type="Pfam" id="PF01480">
    <property type="entry name" value="PWI"/>
    <property type="match status" value="1"/>
</dbReference>
<dbReference type="GO" id="GO:0003729">
    <property type="term" value="F:mRNA binding"/>
    <property type="evidence" value="ECO:0007669"/>
    <property type="project" value="TreeGrafter"/>
</dbReference>
<feature type="compositionally biased region" description="Low complexity" evidence="3">
    <location>
        <begin position="69"/>
        <end position="78"/>
    </location>
</feature>
<dbReference type="Gene3D" id="1.20.1390.10">
    <property type="entry name" value="PWI domain"/>
    <property type="match status" value="1"/>
</dbReference>
<dbReference type="SUPFAM" id="SSF101233">
    <property type="entry name" value="PWI domain"/>
    <property type="match status" value="1"/>
</dbReference>
<dbReference type="Proteomes" id="UP000007646">
    <property type="component" value="Unassembled WGS sequence"/>
</dbReference>
<dbReference type="InterPro" id="IPR052768">
    <property type="entry name" value="RBM25"/>
</dbReference>
<evidence type="ECO:0000313" key="6">
    <source>
        <dbReference type="Proteomes" id="UP000007646"/>
    </source>
</evidence>
<name>G3U7M2_LOXAF</name>
<reference evidence="5" key="2">
    <citation type="submission" date="2025-08" db="UniProtKB">
        <authorList>
            <consortium name="Ensembl"/>
        </authorList>
    </citation>
    <scope>IDENTIFICATION</scope>
    <source>
        <strain evidence="5">Isolate ISIS603380</strain>
    </source>
</reference>
<dbReference type="Ensembl" id="ENSLAFT00000030341.1">
    <property type="protein sequence ID" value="ENSLAFP00000023830.1"/>
    <property type="gene ID" value="ENSLAFG00000001074.3"/>
</dbReference>
<dbReference type="GO" id="GO:0005681">
    <property type="term" value="C:spliceosomal complex"/>
    <property type="evidence" value="ECO:0007669"/>
    <property type="project" value="TreeGrafter"/>
</dbReference>
<sequence>MEADERDRKREKEELEEIRQRLLAEGHPDPDAELQRMEQEAERRRQPQIKQEPEPEQKPCLKPTLRPISSAPSVSSASGNATPNTPGDESPCGIIIPHENSPDQQQPEEHRPKIGLSLKLGASNSPGQPNSVKRKKLPVDSVFNKFEDEDSDDVPRKRKLVPLDYGEDDKNASKGTVNTEEKRKHIKSLIEKIPTAKPELFAYPLDWSIVDSILMERRIRPWINKKIIEYIGEEEATLVDFVCSKVMAHSSPQSILDDVAMVLDEEAEVFIVKMWRLLIYETEAKKIGLVK</sequence>
<dbReference type="GO" id="GO:0000381">
    <property type="term" value="P:regulation of alternative mRNA splicing, via spliceosome"/>
    <property type="evidence" value="ECO:0007669"/>
    <property type="project" value="TreeGrafter"/>
</dbReference>
<feature type="compositionally biased region" description="Basic and acidic residues" evidence="3">
    <location>
        <begin position="1"/>
        <end position="59"/>
    </location>
</feature>
<dbReference type="SMART" id="SM00311">
    <property type="entry name" value="PWI"/>
    <property type="match status" value="1"/>
</dbReference>
<organism evidence="5 6">
    <name type="scientific">Loxodonta africana</name>
    <name type="common">African elephant</name>
    <dbReference type="NCBI Taxonomy" id="9785"/>
    <lineage>
        <taxon>Eukaryota</taxon>
        <taxon>Metazoa</taxon>
        <taxon>Chordata</taxon>
        <taxon>Craniata</taxon>
        <taxon>Vertebrata</taxon>
        <taxon>Euteleostomi</taxon>
        <taxon>Mammalia</taxon>
        <taxon>Eutheria</taxon>
        <taxon>Afrotheria</taxon>
        <taxon>Proboscidea</taxon>
        <taxon>Elephantidae</taxon>
        <taxon>Loxodonta</taxon>
    </lineage>
</organism>
<feature type="domain" description="PWI" evidence="4">
    <location>
        <begin position="198"/>
        <end position="291"/>
    </location>
</feature>
<reference evidence="5" key="3">
    <citation type="submission" date="2025-09" db="UniProtKB">
        <authorList>
            <consortium name="Ensembl"/>
        </authorList>
    </citation>
    <scope>IDENTIFICATION</scope>
    <source>
        <strain evidence="5">Isolate ISIS603380</strain>
    </source>
</reference>
<dbReference type="HOGENOM" id="CLU_882680_0_0_1"/>
<dbReference type="PANTHER" id="PTHR18806">
    <property type="entry name" value="RBM25 PROTEIN"/>
    <property type="match status" value="1"/>
</dbReference>
<dbReference type="AlphaFoldDB" id="G3U7M2"/>
<keyword evidence="2" id="KW-0508">mRNA splicing</keyword>
<reference evidence="5 6" key="1">
    <citation type="submission" date="2009-06" db="EMBL/GenBank/DDBJ databases">
        <title>The Genome Sequence of Loxodonta africana (African elephant).</title>
        <authorList>
            <person name="Di Palma F."/>
            <person name="Heiman D."/>
            <person name="Young S."/>
            <person name="Johnson J."/>
            <person name="Lander E.S."/>
            <person name="Lindblad-Toh K."/>
        </authorList>
    </citation>
    <scope>NUCLEOTIDE SEQUENCE [LARGE SCALE GENOMIC DNA]</scope>
    <source>
        <strain evidence="5 6">Isolate ISIS603380</strain>
    </source>
</reference>
<evidence type="ECO:0000256" key="2">
    <source>
        <dbReference type="ARBA" id="ARBA00023187"/>
    </source>
</evidence>
<feature type="region of interest" description="Disordered" evidence="3">
    <location>
        <begin position="1"/>
        <end position="113"/>
    </location>
</feature>
<proteinExistence type="predicted"/>
<keyword evidence="6" id="KW-1185">Reference proteome</keyword>
<evidence type="ECO:0000256" key="1">
    <source>
        <dbReference type="ARBA" id="ARBA00022664"/>
    </source>
</evidence>
<keyword evidence="1" id="KW-0507">mRNA processing</keyword>
<dbReference type="FunFam" id="1.20.1390.10:FF:000004">
    <property type="entry name" value="RNA-binding motif protein 25"/>
    <property type="match status" value="1"/>
</dbReference>
<dbReference type="InterPro" id="IPR036483">
    <property type="entry name" value="PWI_dom_sf"/>
</dbReference>
<evidence type="ECO:0000313" key="5">
    <source>
        <dbReference type="Ensembl" id="ENSLAFP00000023830.1"/>
    </source>
</evidence>